<evidence type="ECO:0000256" key="10">
    <source>
        <dbReference type="ARBA" id="ARBA00023136"/>
    </source>
</evidence>
<comment type="similarity">
    <text evidence="12">Belongs to the pannexin family.</text>
</comment>
<dbReference type="PROSITE" id="PS51013">
    <property type="entry name" value="PANNEXIN"/>
    <property type="match status" value="1"/>
</dbReference>
<evidence type="ECO:0000256" key="7">
    <source>
        <dbReference type="ARBA" id="ARBA00022949"/>
    </source>
</evidence>
<keyword evidence="3 12" id="KW-0813">Transport</keyword>
<dbReference type="PANTHER" id="PTHR11893:SF37">
    <property type="entry name" value="INNEXIN INX3"/>
    <property type="match status" value="1"/>
</dbReference>
<keyword evidence="4" id="KW-1003">Cell membrane</keyword>
<keyword evidence="6" id="KW-0303">Gap junction</keyword>
<keyword evidence="8 12" id="KW-1133">Transmembrane helix</keyword>
<feature type="transmembrane region" description="Helical" evidence="12">
    <location>
        <begin position="157"/>
        <end position="184"/>
    </location>
</feature>
<evidence type="ECO:0000313" key="14">
    <source>
        <dbReference type="EMBL" id="KAG8233147.1"/>
    </source>
</evidence>
<keyword evidence="7" id="KW-0965">Cell junction</keyword>
<evidence type="ECO:0000256" key="12">
    <source>
        <dbReference type="RuleBase" id="RU010713"/>
    </source>
</evidence>
<keyword evidence="5 12" id="KW-0812">Transmembrane</keyword>
<evidence type="ECO:0000256" key="2">
    <source>
        <dbReference type="ARBA" id="ARBA00004651"/>
    </source>
</evidence>
<feature type="transmembrane region" description="Helical" evidence="12">
    <location>
        <begin position="65"/>
        <end position="87"/>
    </location>
</feature>
<dbReference type="GO" id="GO:0005921">
    <property type="term" value="C:gap junction"/>
    <property type="evidence" value="ECO:0007669"/>
    <property type="project" value="UniProtKB-SubCell"/>
</dbReference>
<comment type="function">
    <text evidence="12">Structural component of the gap junctions.</text>
</comment>
<keyword evidence="11 12" id="KW-0407">Ion channel</keyword>
<sequence>MAQLRRKGILFYAPHWLWKTWEEGKVRALTESIRGSVISSSNKSRREKQSRLVQYLVESMHQHQAYAAAYFFCELLNLANVIGNLFFVDTFLGGAFLTYGTEVVNFAGLDQEDRRDPMVAIFPRVTKCTFHKYGPSGSIQRHDALCVLALNILNEKIYIFLWFWFIFLCVISGLALLYSMVIIISPMARGSSLRKRFVNIHIGGFGGGSTSGSNAALTPSPRAIGAPPGLKALIDRISVGDFLLLRFISSNLNVMVYREVMEELCQEMGLKSNHSPPISPPSTLELKPMSSEKFGKETET</sequence>
<organism evidence="14 15">
    <name type="scientific">Ladona fulva</name>
    <name type="common">Scarce chaser dragonfly</name>
    <name type="synonym">Libellula fulva</name>
    <dbReference type="NCBI Taxonomy" id="123851"/>
    <lineage>
        <taxon>Eukaryota</taxon>
        <taxon>Metazoa</taxon>
        <taxon>Ecdysozoa</taxon>
        <taxon>Arthropoda</taxon>
        <taxon>Hexapoda</taxon>
        <taxon>Insecta</taxon>
        <taxon>Pterygota</taxon>
        <taxon>Palaeoptera</taxon>
        <taxon>Odonata</taxon>
        <taxon>Epiprocta</taxon>
        <taxon>Anisoptera</taxon>
        <taxon>Libelluloidea</taxon>
        <taxon>Libellulidae</taxon>
        <taxon>Ladona</taxon>
    </lineage>
</organism>
<dbReference type="GO" id="GO:0007602">
    <property type="term" value="P:phototransduction"/>
    <property type="evidence" value="ECO:0007669"/>
    <property type="project" value="TreeGrafter"/>
</dbReference>
<dbReference type="Proteomes" id="UP000792457">
    <property type="component" value="Unassembled WGS sequence"/>
</dbReference>
<evidence type="ECO:0000256" key="3">
    <source>
        <dbReference type="ARBA" id="ARBA00022448"/>
    </source>
</evidence>
<dbReference type="GO" id="GO:0005886">
    <property type="term" value="C:plasma membrane"/>
    <property type="evidence" value="ECO:0007669"/>
    <property type="project" value="UniProtKB-SubCell"/>
</dbReference>
<evidence type="ECO:0000256" key="1">
    <source>
        <dbReference type="ARBA" id="ARBA00004610"/>
    </source>
</evidence>
<reference evidence="14" key="1">
    <citation type="submission" date="2013-04" db="EMBL/GenBank/DDBJ databases">
        <authorList>
            <person name="Qu J."/>
            <person name="Murali S.C."/>
            <person name="Bandaranaike D."/>
            <person name="Bellair M."/>
            <person name="Blankenburg K."/>
            <person name="Chao H."/>
            <person name="Dinh H."/>
            <person name="Doddapaneni H."/>
            <person name="Downs B."/>
            <person name="Dugan-Rocha S."/>
            <person name="Elkadiri S."/>
            <person name="Gnanaolivu R.D."/>
            <person name="Hernandez B."/>
            <person name="Javaid M."/>
            <person name="Jayaseelan J.C."/>
            <person name="Lee S."/>
            <person name="Li M."/>
            <person name="Ming W."/>
            <person name="Munidasa M."/>
            <person name="Muniz J."/>
            <person name="Nguyen L."/>
            <person name="Ongeri F."/>
            <person name="Osuji N."/>
            <person name="Pu L.-L."/>
            <person name="Puazo M."/>
            <person name="Qu C."/>
            <person name="Quiroz J."/>
            <person name="Raj R."/>
            <person name="Weissenberger G."/>
            <person name="Xin Y."/>
            <person name="Zou X."/>
            <person name="Han Y."/>
            <person name="Richards S."/>
            <person name="Worley K."/>
            <person name="Muzny D."/>
            <person name="Gibbs R."/>
        </authorList>
    </citation>
    <scope>NUCLEOTIDE SEQUENCE</scope>
    <source>
        <strain evidence="14">Sampled in the wild</strain>
    </source>
</reference>
<dbReference type="PRINTS" id="PR01262">
    <property type="entry name" value="INNEXIN"/>
</dbReference>
<feature type="region of interest" description="Disordered" evidence="13">
    <location>
        <begin position="271"/>
        <end position="300"/>
    </location>
</feature>
<dbReference type="OrthoDB" id="5867527at2759"/>
<evidence type="ECO:0000256" key="11">
    <source>
        <dbReference type="ARBA" id="ARBA00023303"/>
    </source>
</evidence>
<reference evidence="14" key="2">
    <citation type="submission" date="2017-10" db="EMBL/GenBank/DDBJ databases">
        <title>Ladona fulva Genome sequencing and assembly.</title>
        <authorList>
            <person name="Murali S."/>
            <person name="Richards S."/>
            <person name="Bandaranaike D."/>
            <person name="Bellair M."/>
            <person name="Blankenburg K."/>
            <person name="Chao H."/>
            <person name="Dinh H."/>
            <person name="Doddapaneni H."/>
            <person name="Dugan-Rocha S."/>
            <person name="Elkadiri S."/>
            <person name="Gnanaolivu R."/>
            <person name="Hernandez B."/>
            <person name="Skinner E."/>
            <person name="Javaid M."/>
            <person name="Lee S."/>
            <person name="Li M."/>
            <person name="Ming W."/>
            <person name="Munidasa M."/>
            <person name="Muniz J."/>
            <person name="Nguyen L."/>
            <person name="Hughes D."/>
            <person name="Osuji N."/>
            <person name="Pu L.-L."/>
            <person name="Puazo M."/>
            <person name="Qu C."/>
            <person name="Quiroz J."/>
            <person name="Raj R."/>
            <person name="Weissenberger G."/>
            <person name="Xin Y."/>
            <person name="Zou X."/>
            <person name="Han Y."/>
            <person name="Worley K."/>
            <person name="Muzny D."/>
            <person name="Gibbs R."/>
        </authorList>
    </citation>
    <scope>NUCLEOTIDE SEQUENCE</scope>
    <source>
        <strain evidence="14">Sampled in the wild</strain>
    </source>
</reference>
<dbReference type="InterPro" id="IPR000990">
    <property type="entry name" value="Innexin"/>
</dbReference>
<dbReference type="GO" id="GO:0034220">
    <property type="term" value="P:monoatomic ion transmembrane transport"/>
    <property type="evidence" value="ECO:0007669"/>
    <property type="project" value="UniProtKB-KW"/>
</dbReference>
<keyword evidence="10 12" id="KW-0472">Membrane</keyword>
<proteinExistence type="inferred from homology"/>
<gene>
    <name evidence="12" type="primary">inx</name>
    <name evidence="14" type="ORF">J437_LFUL010377</name>
</gene>
<comment type="caution">
    <text evidence="14">The sequence shown here is derived from an EMBL/GenBank/DDBJ whole genome shotgun (WGS) entry which is preliminary data.</text>
</comment>
<dbReference type="Pfam" id="PF00876">
    <property type="entry name" value="Innexin"/>
    <property type="match status" value="1"/>
</dbReference>
<evidence type="ECO:0000256" key="8">
    <source>
        <dbReference type="ARBA" id="ARBA00022989"/>
    </source>
</evidence>
<evidence type="ECO:0000256" key="4">
    <source>
        <dbReference type="ARBA" id="ARBA00022475"/>
    </source>
</evidence>
<evidence type="ECO:0000256" key="9">
    <source>
        <dbReference type="ARBA" id="ARBA00023065"/>
    </source>
</evidence>
<protein>
    <recommendedName>
        <fullName evidence="12">Innexin</fullName>
    </recommendedName>
</protein>
<dbReference type="EMBL" id="KZ308689">
    <property type="protein sequence ID" value="KAG8233147.1"/>
    <property type="molecule type" value="Genomic_DNA"/>
</dbReference>
<dbReference type="AlphaFoldDB" id="A0A8K0KDU9"/>
<keyword evidence="15" id="KW-1185">Reference proteome</keyword>
<comment type="subcellular location">
    <subcellularLocation>
        <location evidence="1">Cell junction</location>
        <location evidence="1">Gap junction</location>
    </subcellularLocation>
    <subcellularLocation>
        <location evidence="2 12">Cell membrane</location>
        <topology evidence="2 12">Multi-pass membrane protein</topology>
    </subcellularLocation>
</comment>
<evidence type="ECO:0000313" key="15">
    <source>
        <dbReference type="Proteomes" id="UP000792457"/>
    </source>
</evidence>
<dbReference type="GO" id="GO:0005243">
    <property type="term" value="F:gap junction channel activity"/>
    <property type="evidence" value="ECO:0007669"/>
    <property type="project" value="TreeGrafter"/>
</dbReference>
<dbReference type="PANTHER" id="PTHR11893">
    <property type="entry name" value="INNEXIN"/>
    <property type="match status" value="1"/>
</dbReference>
<evidence type="ECO:0000256" key="13">
    <source>
        <dbReference type="SAM" id="MobiDB-lite"/>
    </source>
</evidence>
<evidence type="ECO:0000256" key="5">
    <source>
        <dbReference type="ARBA" id="ARBA00022692"/>
    </source>
</evidence>
<evidence type="ECO:0000256" key="6">
    <source>
        <dbReference type="ARBA" id="ARBA00022868"/>
    </source>
</evidence>
<name>A0A8K0KDU9_LADFU</name>
<accession>A0A8K0KDU9</accession>
<comment type="caution">
    <text evidence="12">Lacks conserved residue(s) required for the propagation of feature annotation.</text>
</comment>
<keyword evidence="9 12" id="KW-0406">Ion transport</keyword>